<feature type="domain" description="Major facilitator superfamily (MFS) profile" evidence="9">
    <location>
        <begin position="14"/>
        <end position="398"/>
    </location>
</feature>
<feature type="transmembrane region" description="Helical" evidence="8">
    <location>
        <begin position="250"/>
        <end position="268"/>
    </location>
</feature>
<keyword evidence="11" id="KW-1185">Reference proteome</keyword>
<feature type="transmembrane region" description="Helical" evidence="8">
    <location>
        <begin position="307"/>
        <end position="328"/>
    </location>
</feature>
<evidence type="ECO:0000259" key="9">
    <source>
        <dbReference type="PROSITE" id="PS50850"/>
    </source>
</evidence>
<name>A0ABU9T547_9HYPH</name>
<organism evidence="10 11">
    <name type="scientific">Ahrensia kielensis</name>
    <dbReference type="NCBI Taxonomy" id="76980"/>
    <lineage>
        <taxon>Bacteria</taxon>
        <taxon>Pseudomonadati</taxon>
        <taxon>Pseudomonadota</taxon>
        <taxon>Alphaproteobacteria</taxon>
        <taxon>Hyphomicrobiales</taxon>
        <taxon>Ahrensiaceae</taxon>
        <taxon>Ahrensia</taxon>
    </lineage>
</organism>
<keyword evidence="7 8" id="KW-0472">Membrane</keyword>
<keyword evidence="6 8" id="KW-1133">Transmembrane helix</keyword>
<evidence type="ECO:0000256" key="5">
    <source>
        <dbReference type="ARBA" id="ARBA00022692"/>
    </source>
</evidence>
<feature type="transmembrane region" description="Helical" evidence="8">
    <location>
        <begin position="45"/>
        <end position="68"/>
    </location>
</feature>
<feature type="transmembrane region" description="Helical" evidence="8">
    <location>
        <begin position="137"/>
        <end position="159"/>
    </location>
</feature>
<dbReference type="Proteomes" id="UP001477870">
    <property type="component" value="Unassembled WGS sequence"/>
</dbReference>
<dbReference type="InterPro" id="IPR050189">
    <property type="entry name" value="MFS_Efflux_Transporters"/>
</dbReference>
<keyword evidence="3 8" id="KW-0813">Transport</keyword>
<dbReference type="InterPro" id="IPR036259">
    <property type="entry name" value="MFS_trans_sf"/>
</dbReference>
<evidence type="ECO:0000313" key="10">
    <source>
        <dbReference type="EMBL" id="MEM5501247.1"/>
    </source>
</evidence>
<keyword evidence="4" id="KW-1003">Cell membrane</keyword>
<feature type="transmembrane region" description="Helical" evidence="8">
    <location>
        <begin position="372"/>
        <end position="394"/>
    </location>
</feature>
<evidence type="ECO:0000256" key="7">
    <source>
        <dbReference type="ARBA" id="ARBA00023136"/>
    </source>
</evidence>
<dbReference type="NCBIfam" id="TIGR00710">
    <property type="entry name" value="efflux_Bcr_CflA"/>
    <property type="match status" value="1"/>
</dbReference>
<keyword evidence="8" id="KW-0997">Cell inner membrane</keyword>
<dbReference type="InterPro" id="IPR011701">
    <property type="entry name" value="MFS"/>
</dbReference>
<protein>
    <recommendedName>
        <fullName evidence="8">Bcr/CflA family efflux transporter</fullName>
    </recommendedName>
</protein>
<feature type="transmembrane region" description="Helical" evidence="8">
    <location>
        <begin position="15"/>
        <end position="33"/>
    </location>
</feature>
<dbReference type="CDD" id="cd17320">
    <property type="entry name" value="MFS_MdfA_MDR_like"/>
    <property type="match status" value="1"/>
</dbReference>
<dbReference type="PANTHER" id="PTHR43124">
    <property type="entry name" value="PURINE EFFLUX PUMP PBUE"/>
    <property type="match status" value="1"/>
</dbReference>
<evidence type="ECO:0000256" key="3">
    <source>
        <dbReference type="ARBA" id="ARBA00022448"/>
    </source>
</evidence>
<evidence type="ECO:0000313" key="11">
    <source>
        <dbReference type="Proteomes" id="UP001477870"/>
    </source>
</evidence>
<reference evidence="10 11" key="1">
    <citation type="submission" date="2024-03" db="EMBL/GenBank/DDBJ databases">
        <title>Community enrichment and isolation of bacterial strains for fucoidan degradation.</title>
        <authorList>
            <person name="Sichert A."/>
        </authorList>
    </citation>
    <scope>NUCLEOTIDE SEQUENCE [LARGE SCALE GENOMIC DNA]</scope>
    <source>
        <strain evidence="10 11">AS62</strain>
    </source>
</reference>
<dbReference type="PROSITE" id="PS50850">
    <property type="entry name" value="MFS"/>
    <property type="match status" value="1"/>
</dbReference>
<comment type="similarity">
    <text evidence="2 8">Belongs to the major facilitator superfamily. Bcr/CmlA family.</text>
</comment>
<feature type="transmembrane region" description="Helical" evidence="8">
    <location>
        <begin position="80"/>
        <end position="99"/>
    </location>
</feature>
<accession>A0ABU9T547</accession>
<evidence type="ECO:0000256" key="8">
    <source>
        <dbReference type="RuleBase" id="RU365088"/>
    </source>
</evidence>
<proteinExistence type="inferred from homology"/>
<feature type="transmembrane region" description="Helical" evidence="8">
    <location>
        <begin position="165"/>
        <end position="187"/>
    </location>
</feature>
<feature type="transmembrane region" description="Helical" evidence="8">
    <location>
        <begin position="208"/>
        <end position="230"/>
    </location>
</feature>
<dbReference type="PANTHER" id="PTHR43124:SF3">
    <property type="entry name" value="CHLORAMPHENICOL EFFLUX PUMP RV0191"/>
    <property type="match status" value="1"/>
</dbReference>
<sequence>MTISADIYQAAKPKIWILVVLAAVGPLAINIFVPSMPSIALNLDAPYATVQLGLSMYLLATAAISLFSGPLSDKYGRKPVLVWSLILFLVGSTICLLADNASSFLIGRIIQAASATGMVLSRAIVRDVYPREKSASMIGYVVMGMAVAPMIGPAIGGYIDSVAGWRWSFGLLTSFGLIALLATLILLPETNTNIGQSASNQIQGYISLATMPIFWLFVGSASFTSAVFFSFLGGGPAVSSLFFGQTPFEYGMYFSLCALGYAFGNGIAGRYSEAVGLEKMMSLGAIFSFIGPVASLLLFYLSAEPAAWMLFVPLSLIGLGNGMTLPNVTAATISVRPEAAGAASGLLGSLQIGGGGLASIIGGIVVGETGSPYGLCALLVGFGLAALIITLMAARMSRRYEAN</sequence>
<gene>
    <name evidence="10" type="ORF">WNY59_06555</name>
</gene>
<dbReference type="Gene3D" id="1.20.1720.10">
    <property type="entry name" value="Multidrug resistance protein D"/>
    <property type="match status" value="1"/>
</dbReference>
<dbReference type="PROSITE" id="PS00216">
    <property type="entry name" value="SUGAR_TRANSPORT_1"/>
    <property type="match status" value="1"/>
</dbReference>
<feature type="transmembrane region" description="Helical" evidence="8">
    <location>
        <begin position="105"/>
        <end position="125"/>
    </location>
</feature>
<dbReference type="Pfam" id="PF07690">
    <property type="entry name" value="MFS_1"/>
    <property type="match status" value="2"/>
</dbReference>
<evidence type="ECO:0000256" key="2">
    <source>
        <dbReference type="ARBA" id="ARBA00006236"/>
    </source>
</evidence>
<evidence type="ECO:0000256" key="4">
    <source>
        <dbReference type="ARBA" id="ARBA00022475"/>
    </source>
</evidence>
<comment type="subcellular location">
    <subcellularLocation>
        <location evidence="8">Cell inner membrane</location>
        <topology evidence="8">Multi-pass membrane protein</topology>
    </subcellularLocation>
    <subcellularLocation>
        <location evidence="1">Cell membrane</location>
        <topology evidence="1">Multi-pass membrane protein</topology>
    </subcellularLocation>
</comment>
<evidence type="ECO:0000256" key="1">
    <source>
        <dbReference type="ARBA" id="ARBA00004651"/>
    </source>
</evidence>
<dbReference type="InterPro" id="IPR020846">
    <property type="entry name" value="MFS_dom"/>
</dbReference>
<dbReference type="EMBL" id="JBBMQO010000003">
    <property type="protein sequence ID" value="MEM5501247.1"/>
    <property type="molecule type" value="Genomic_DNA"/>
</dbReference>
<dbReference type="SUPFAM" id="SSF103473">
    <property type="entry name" value="MFS general substrate transporter"/>
    <property type="match status" value="1"/>
</dbReference>
<evidence type="ECO:0000256" key="6">
    <source>
        <dbReference type="ARBA" id="ARBA00022989"/>
    </source>
</evidence>
<keyword evidence="5 8" id="KW-0812">Transmembrane</keyword>
<comment type="caution">
    <text evidence="10">The sequence shown here is derived from an EMBL/GenBank/DDBJ whole genome shotgun (WGS) entry which is preliminary data.</text>
</comment>
<dbReference type="InterPro" id="IPR005829">
    <property type="entry name" value="Sugar_transporter_CS"/>
</dbReference>
<dbReference type="RefSeq" id="WP_342847785.1">
    <property type="nucleotide sequence ID" value="NZ_JBBMQO010000003.1"/>
</dbReference>
<feature type="transmembrane region" description="Helical" evidence="8">
    <location>
        <begin position="340"/>
        <end position="366"/>
    </location>
</feature>
<dbReference type="InterPro" id="IPR004812">
    <property type="entry name" value="Efflux_drug-R_Bcr/CmlA"/>
</dbReference>
<feature type="transmembrane region" description="Helical" evidence="8">
    <location>
        <begin position="280"/>
        <end position="301"/>
    </location>
</feature>